<evidence type="ECO:0000259" key="4">
    <source>
        <dbReference type="Pfam" id="PF08545"/>
    </source>
</evidence>
<dbReference type="PANTHER" id="PTHR34069:SF2">
    <property type="entry name" value="BETA-KETOACYL-[ACYL-CARRIER-PROTEIN] SYNTHASE III"/>
    <property type="match status" value="1"/>
</dbReference>
<dbReference type="Proteomes" id="UP000621455">
    <property type="component" value="Unassembled WGS sequence"/>
</dbReference>
<evidence type="ECO:0000256" key="2">
    <source>
        <dbReference type="ARBA" id="ARBA00023315"/>
    </source>
</evidence>
<feature type="domain" description="Beta-ketoacyl-[acyl-carrier-protein] synthase III N-terminal" evidence="4">
    <location>
        <begin position="108"/>
        <end position="186"/>
    </location>
</feature>
<keyword evidence="6" id="KW-1185">Reference proteome</keyword>
<gene>
    <name evidence="5" type="ORF">F2P44_23955</name>
</gene>
<dbReference type="CDD" id="cd00830">
    <property type="entry name" value="KAS_III"/>
    <property type="match status" value="1"/>
</dbReference>
<dbReference type="RefSeq" id="WP_167090199.1">
    <property type="nucleotide sequence ID" value="NZ_WHJG01000031.1"/>
</dbReference>
<dbReference type="Pfam" id="PF08541">
    <property type="entry name" value="ACP_syn_III_C"/>
    <property type="match status" value="1"/>
</dbReference>
<dbReference type="Gene3D" id="3.40.47.10">
    <property type="match status" value="1"/>
</dbReference>
<dbReference type="SUPFAM" id="SSF53901">
    <property type="entry name" value="Thiolase-like"/>
    <property type="match status" value="1"/>
</dbReference>
<comment type="caution">
    <text evidence="5">The sequence shown here is derived from an EMBL/GenBank/DDBJ whole genome shotgun (WGS) entry which is preliminary data.</text>
</comment>
<keyword evidence="1" id="KW-0808">Transferase</keyword>
<evidence type="ECO:0000259" key="3">
    <source>
        <dbReference type="Pfam" id="PF08541"/>
    </source>
</evidence>
<evidence type="ECO:0000313" key="6">
    <source>
        <dbReference type="Proteomes" id="UP000621455"/>
    </source>
</evidence>
<evidence type="ECO:0000313" key="5">
    <source>
        <dbReference type="EMBL" id="NHZ82310.1"/>
    </source>
</evidence>
<feature type="domain" description="Beta-ketoacyl-[acyl-carrier-protein] synthase III C-terminal" evidence="3">
    <location>
        <begin position="242"/>
        <end position="330"/>
    </location>
</feature>
<organism evidence="5 6">
    <name type="scientific">Massilia frigida</name>
    <dbReference type="NCBI Taxonomy" id="2609281"/>
    <lineage>
        <taxon>Bacteria</taxon>
        <taxon>Pseudomonadati</taxon>
        <taxon>Pseudomonadota</taxon>
        <taxon>Betaproteobacteria</taxon>
        <taxon>Burkholderiales</taxon>
        <taxon>Oxalobacteraceae</taxon>
        <taxon>Telluria group</taxon>
        <taxon>Massilia</taxon>
    </lineage>
</organism>
<accession>A0ABX0NIH3</accession>
<dbReference type="InterPro" id="IPR013751">
    <property type="entry name" value="ACP_syn_III_N"/>
</dbReference>
<evidence type="ECO:0000256" key="1">
    <source>
        <dbReference type="ARBA" id="ARBA00022679"/>
    </source>
</evidence>
<dbReference type="InterPro" id="IPR016039">
    <property type="entry name" value="Thiolase-like"/>
</dbReference>
<proteinExistence type="predicted"/>
<reference evidence="5 6" key="1">
    <citation type="submission" date="2019-10" db="EMBL/GenBank/DDBJ databases">
        <title>Taxonomy of Antarctic Massilia spp.: description of Massilia rubra sp. nov., Massilia aquatica sp. nov., Massilia mucilaginosa sp. nov., Massilia frigida sp. nov. isolated from streams, lakes and regoliths.</title>
        <authorList>
            <person name="Holochova P."/>
            <person name="Sedlacek I."/>
            <person name="Kralova S."/>
            <person name="Maslanova I."/>
            <person name="Busse H.-J."/>
            <person name="Stankova E."/>
            <person name="Vrbovska V."/>
            <person name="Kovarovic V."/>
            <person name="Bartak M."/>
            <person name="Svec P."/>
            <person name="Pantucek R."/>
        </authorList>
    </citation>
    <scope>NUCLEOTIDE SEQUENCE [LARGE SCALE GENOMIC DNA]</scope>
    <source>
        <strain evidence="5 6">CCM 8695</strain>
    </source>
</reference>
<dbReference type="PANTHER" id="PTHR34069">
    <property type="entry name" value="3-OXOACYL-[ACYL-CARRIER-PROTEIN] SYNTHASE 3"/>
    <property type="match status" value="1"/>
</dbReference>
<sequence>MRRIQIAGTGMALPAQSTSSQQLDDRLGLAPGTSLKQTGIRRRFLSTTETTAQLAAKACRDAVANAGLDWGDIDCIVAASATMDQALPYNAALIHAELGLSQQRTTTFDINASCLSFLVALDTISYLVEAGRYRNILLVSCDIATFGINWTDLREGGIFGDGAAAAVMRRTDAGEASGILSSKLETLSAGVHHCRIPAGGSRYHPRRLLDVPFDPLTVFHMEGKAVFKLAYEALPDFTAKLLADAGVRMKDLTAVVPHQASQLALTHLSRRLDISSEQLVDIFADYGNQVAASLPTALHLGLANGRFQRGSTIMLLGTGAGLTMGGMVLTV</sequence>
<name>A0ABX0NIH3_9BURK</name>
<protein>
    <submittedName>
        <fullName evidence="5">3-oxoacyl-ACP synthase</fullName>
    </submittedName>
</protein>
<keyword evidence="2" id="KW-0012">Acyltransferase</keyword>
<dbReference type="EMBL" id="WHJG01000031">
    <property type="protein sequence ID" value="NHZ82310.1"/>
    <property type="molecule type" value="Genomic_DNA"/>
</dbReference>
<dbReference type="Pfam" id="PF08545">
    <property type="entry name" value="ACP_syn_III"/>
    <property type="match status" value="1"/>
</dbReference>
<dbReference type="InterPro" id="IPR013747">
    <property type="entry name" value="ACP_syn_III_C"/>
</dbReference>